<dbReference type="EMBL" id="JAPJUH010000005">
    <property type="protein sequence ID" value="MCX3266345.1"/>
    <property type="molecule type" value="Genomic_DNA"/>
</dbReference>
<organism evidence="1 2">
    <name type="scientific">Pedobacter agri</name>
    <dbReference type="NCBI Taxonomy" id="454586"/>
    <lineage>
        <taxon>Bacteria</taxon>
        <taxon>Pseudomonadati</taxon>
        <taxon>Bacteroidota</taxon>
        <taxon>Sphingobacteriia</taxon>
        <taxon>Sphingobacteriales</taxon>
        <taxon>Sphingobacteriaceae</taxon>
        <taxon>Pedobacter</taxon>
    </lineage>
</organism>
<name>A0A9X3DFS1_9SPHI</name>
<proteinExistence type="predicted"/>
<evidence type="ECO:0000313" key="2">
    <source>
        <dbReference type="Proteomes" id="UP001142592"/>
    </source>
</evidence>
<gene>
    <name evidence="1" type="ORF">OQZ29_16415</name>
</gene>
<comment type="caution">
    <text evidence="1">The sequence shown here is derived from an EMBL/GenBank/DDBJ whole genome shotgun (WGS) entry which is preliminary data.</text>
</comment>
<dbReference type="RefSeq" id="WP_010601205.1">
    <property type="nucleotide sequence ID" value="NZ_JAPJUH010000005.1"/>
</dbReference>
<reference evidence="1" key="1">
    <citation type="submission" date="2022-11" db="EMBL/GenBank/DDBJ databases">
        <authorList>
            <person name="Graham C."/>
            <person name="Newman J.D."/>
        </authorList>
    </citation>
    <scope>NUCLEOTIDE SEQUENCE</scope>
    <source>
        <strain evidence="1">DSM 19486</strain>
    </source>
</reference>
<keyword evidence="2" id="KW-1185">Reference proteome</keyword>
<dbReference type="AlphaFoldDB" id="A0A9X3DFS1"/>
<sequence>MKSKIISLKQITSSIFIIAFLLVLNACKKDQLTIDQEKRFSEVDFKFDPSFPFNGGWGLTLKPDGVADIAPGGDIYYRGTYKISGKNITVSTDQTKFRFEILSDTEIKEKQYGTRLRLEP</sequence>
<accession>A0A9X3DFS1</accession>
<evidence type="ECO:0000313" key="1">
    <source>
        <dbReference type="EMBL" id="MCX3266345.1"/>
    </source>
</evidence>
<protein>
    <submittedName>
        <fullName evidence="1">Uncharacterized protein</fullName>
    </submittedName>
</protein>
<dbReference type="Proteomes" id="UP001142592">
    <property type="component" value="Unassembled WGS sequence"/>
</dbReference>